<keyword evidence="3" id="KW-1185">Reference proteome</keyword>
<feature type="compositionally biased region" description="Basic residues" evidence="1">
    <location>
        <begin position="64"/>
        <end position="84"/>
    </location>
</feature>
<protein>
    <submittedName>
        <fullName evidence="2">Uncharacterized protein</fullName>
    </submittedName>
</protein>
<evidence type="ECO:0000256" key="1">
    <source>
        <dbReference type="SAM" id="MobiDB-lite"/>
    </source>
</evidence>
<evidence type="ECO:0000313" key="3">
    <source>
        <dbReference type="Proteomes" id="UP000649739"/>
    </source>
</evidence>
<dbReference type="AlphaFoldDB" id="A0A8J3B794"/>
<organism evidence="2 3">
    <name type="scientific">Pilimelia anulata</name>
    <dbReference type="NCBI Taxonomy" id="53371"/>
    <lineage>
        <taxon>Bacteria</taxon>
        <taxon>Bacillati</taxon>
        <taxon>Actinomycetota</taxon>
        <taxon>Actinomycetes</taxon>
        <taxon>Micromonosporales</taxon>
        <taxon>Micromonosporaceae</taxon>
        <taxon>Pilimelia</taxon>
    </lineage>
</organism>
<proteinExistence type="predicted"/>
<name>A0A8J3B794_9ACTN</name>
<reference evidence="2" key="1">
    <citation type="journal article" date="2014" name="Int. J. Syst. Evol. Microbiol.">
        <title>Complete genome sequence of Corynebacterium casei LMG S-19264T (=DSM 44701T), isolated from a smear-ripened cheese.</title>
        <authorList>
            <consortium name="US DOE Joint Genome Institute (JGI-PGF)"/>
            <person name="Walter F."/>
            <person name="Albersmeier A."/>
            <person name="Kalinowski J."/>
            <person name="Ruckert C."/>
        </authorList>
    </citation>
    <scope>NUCLEOTIDE SEQUENCE</scope>
    <source>
        <strain evidence="2">JCM 3090</strain>
    </source>
</reference>
<evidence type="ECO:0000313" key="2">
    <source>
        <dbReference type="EMBL" id="GGJ80573.1"/>
    </source>
</evidence>
<comment type="caution">
    <text evidence="2">The sequence shown here is derived from an EMBL/GenBank/DDBJ whole genome shotgun (WGS) entry which is preliminary data.</text>
</comment>
<dbReference type="Proteomes" id="UP000649739">
    <property type="component" value="Unassembled WGS sequence"/>
</dbReference>
<gene>
    <name evidence="2" type="ORF">GCM10010123_08140</name>
</gene>
<reference evidence="2" key="2">
    <citation type="submission" date="2020-09" db="EMBL/GenBank/DDBJ databases">
        <authorList>
            <person name="Sun Q."/>
            <person name="Ohkuma M."/>
        </authorList>
    </citation>
    <scope>NUCLEOTIDE SEQUENCE</scope>
    <source>
        <strain evidence="2">JCM 3090</strain>
    </source>
</reference>
<feature type="region of interest" description="Disordered" evidence="1">
    <location>
        <begin position="45"/>
        <end position="84"/>
    </location>
</feature>
<sequence>MPFTSRLGGDGRLAALTVEVPAADGRPAYTHALSYAYRDTALPNVRAAGPAPRSPIGYSTPDRRRPRRWRCRPGRRPAPARRPA</sequence>
<accession>A0A8J3B794</accession>
<dbReference type="EMBL" id="BMQB01000001">
    <property type="protein sequence ID" value="GGJ80573.1"/>
    <property type="molecule type" value="Genomic_DNA"/>
</dbReference>